<organism evidence="2 3">
    <name type="scientific">Asterophora parasitica</name>
    <dbReference type="NCBI Taxonomy" id="117018"/>
    <lineage>
        <taxon>Eukaryota</taxon>
        <taxon>Fungi</taxon>
        <taxon>Dikarya</taxon>
        <taxon>Basidiomycota</taxon>
        <taxon>Agaricomycotina</taxon>
        <taxon>Agaricomycetes</taxon>
        <taxon>Agaricomycetidae</taxon>
        <taxon>Agaricales</taxon>
        <taxon>Tricholomatineae</taxon>
        <taxon>Lyophyllaceae</taxon>
        <taxon>Asterophora</taxon>
    </lineage>
</organism>
<keyword evidence="3" id="KW-1185">Reference proteome</keyword>
<evidence type="ECO:0000313" key="2">
    <source>
        <dbReference type="EMBL" id="KAG5646797.1"/>
    </source>
</evidence>
<feature type="compositionally biased region" description="Basic and acidic residues" evidence="1">
    <location>
        <begin position="159"/>
        <end position="169"/>
    </location>
</feature>
<dbReference type="AlphaFoldDB" id="A0A9P7GGV1"/>
<gene>
    <name evidence="2" type="ORF">DXG03_002174</name>
</gene>
<reference evidence="2" key="2">
    <citation type="submission" date="2021-10" db="EMBL/GenBank/DDBJ databases">
        <title>Phylogenomics reveals ancestral predisposition of the termite-cultivated fungus Termitomyces towards a domesticated lifestyle.</title>
        <authorList>
            <person name="Auxier B."/>
            <person name="Grum-Grzhimaylo A."/>
            <person name="Cardenas M.E."/>
            <person name="Lodge J.D."/>
            <person name="Laessoe T."/>
            <person name="Pedersen O."/>
            <person name="Smith M.E."/>
            <person name="Kuyper T.W."/>
            <person name="Franco-Molano E.A."/>
            <person name="Baroni T.J."/>
            <person name="Aanen D.K."/>
        </authorList>
    </citation>
    <scope>NUCLEOTIDE SEQUENCE</scope>
    <source>
        <strain evidence="2">AP01</strain>
        <tissue evidence="2">Mycelium</tissue>
    </source>
</reference>
<feature type="region of interest" description="Disordered" evidence="1">
    <location>
        <begin position="262"/>
        <end position="769"/>
    </location>
</feature>
<accession>A0A9P7GGV1</accession>
<feature type="region of interest" description="Disordered" evidence="1">
    <location>
        <begin position="15"/>
        <end position="249"/>
    </location>
</feature>
<feature type="compositionally biased region" description="Pro residues" evidence="1">
    <location>
        <begin position="615"/>
        <end position="628"/>
    </location>
</feature>
<feature type="compositionally biased region" description="Polar residues" evidence="1">
    <location>
        <begin position="404"/>
        <end position="419"/>
    </location>
</feature>
<feature type="compositionally biased region" description="Pro residues" evidence="1">
    <location>
        <begin position="582"/>
        <end position="592"/>
    </location>
</feature>
<comment type="caution">
    <text evidence="2">The sequence shown here is derived from an EMBL/GenBank/DDBJ whole genome shotgun (WGS) entry which is preliminary data.</text>
</comment>
<feature type="compositionally biased region" description="Polar residues" evidence="1">
    <location>
        <begin position="724"/>
        <end position="735"/>
    </location>
</feature>
<feature type="compositionally biased region" description="Low complexity" evidence="1">
    <location>
        <begin position="563"/>
        <end position="574"/>
    </location>
</feature>
<feature type="compositionally biased region" description="Low complexity" evidence="1">
    <location>
        <begin position="232"/>
        <end position="249"/>
    </location>
</feature>
<protein>
    <submittedName>
        <fullName evidence="2">Uncharacterized protein</fullName>
    </submittedName>
</protein>
<dbReference type="OrthoDB" id="3230534at2759"/>
<dbReference type="Proteomes" id="UP000775547">
    <property type="component" value="Unassembled WGS sequence"/>
</dbReference>
<proteinExistence type="predicted"/>
<feature type="region of interest" description="Disordered" evidence="1">
    <location>
        <begin position="810"/>
        <end position="851"/>
    </location>
</feature>
<feature type="compositionally biased region" description="Low complexity" evidence="1">
    <location>
        <begin position="73"/>
        <end position="82"/>
    </location>
</feature>
<feature type="compositionally biased region" description="Basic and acidic residues" evidence="1">
    <location>
        <begin position="123"/>
        <end position="134"/>
    </location>
</feature>
<name>A0A9P7GGV1_9AGAR</name>
<feature type="compositionally biased region" description="Low complexity" evidence="1">
    <location>
        <begin position="195"/>
        <end position="216"/>
    </location>
</feature>
<feature type="compositionally biased region" description="Polar residues" evidence="1">
    <location>
        <begin position="600"/>
        <end position="614"/>
    </location>
</feature>
<feature type="compositionally biased region" description="Polar residues" evidence="1">
    <location>
        <begin position="750"/>
        <end position="763"/>
    </location>
</feature>
<dbReference type="EMBL" id="JABCKV010000016">
    <property type="protein sequence ID" value="KAG5646797.1"/>
    <property type="molecule type" value="Genomic_DNA"/>
</dbReference>
<feature type="compositionally biased region" description="Polar residues" evidence="1">
    <location>
        <begin position="810"/>
        <end position="822"/>
    </location>
</feature>
<feature type="compositionally biased region" description="Basic and acidic residues" evidence="1">
    <location>
        <begin position="379"/>
        <end position="395"/>
    </location>
</feature>
<feature type="compositionally biased region" description="Basic and acidic residues" evidence="1">
    <location>
        <begin position="544"/>
        <end position="553"/>
    </location>
</feature>
<feature type="compositionally biased region" description="Pro residues" evidence="1">
    <location>
        <begin position="663"/>
        <end position="672"/>
    </location>
</feature>
<sequence length="1074" mass="116716">MEGPLMLPIPRLRLSRTANASAAPVAGPSRDRLLQNFPSDLADSDVGDRNEDGLPTPMMNTRVPLADPNENPAARLRALLARTPASSKSTPVPQPPPSNYSENESDFEPPSAVADNGPSFARESLKDIFSRALRDPGNTPQKASNRPRRNSIDASEVEASPRVERERAKFKAKRRSLSDEEFEIPSKSSQHSNVSLNQLKDLDLDLSSDSMYQQSLPDEDSNDTATFLRDINPNTTDTPPAATSTPQQSLLMSMNSQYPLQSNLMEQDSEMQRAFEGFDSYEAASSSQGPDQERLAEAEKERNIEREREWNRPVPKASRPSSSLGLNSPNAIERSRTRSLIQMDSPGRQSPSRRLQRQHSLTDSSRAGSPAGSLSGSHHGNDEPEPEIIHERERNWNAPRPKWTQHSTRPISPLSQSPSARLRAESSKASGTTKGEFVHRDYWSPSPVGKPASRISGSIKLSTIPVRSPKKSRPSDPPEPQPQETPPIPPPNTNLLHEDSTENDQLEAGDTSPDQTPTMKTIPPPVPEILEHSPKRSPARSPRHLADNNESRLRKALSPVETSAASKAALSQSADENLLQEPLPPGSPPRSQPAPDSFLVTPQSFRTTKLEFQTPSPPKNLPDLPGPPTSEDDSNDETPIRALRPDLTAIQTPRPPGGWAATPAPPQNPHPKPSSSSISDVSEEQPSRRFRRTPIRDLGANLTALKTPKPPGAWASTPAPPPMQSSTGTRPFSGNTDDESSYSGLATPVASLSQASSLPTQTPGAPGAWIATPVARKSILKVRFDTNGGAPATDSSRDPLEDVTNASIRTDTSFNAQGSSLGTLKHENGTVAPRPRTPEPSSPVSPARRKSSGIRVLDAFGMVVTKEETKPNALVNATPRNKSGIRVVDAMGREVDGGDEPSQELAEDLEGHSIALNHSEALVRVRQGLADLASGLEDMDSSSKEAWIDYHRLKELNDASKAARAARKQLGQALSSNDNNLMSKLGPLRASMKQSGSLVNIHLYTTRPGTHRLSMHSSSGPSWFSIPDTFRREGFKASSRQLWDILSILVWDWQQIIWETLGDATAPSSSWPPT</sequence>
<feature type="compositionally biased region" description="Polar residues" evidence="1">
    <location>
        <begin position="338"/>
        <end position="378"/>
    </location>
</feature>
<evidence type="ECO:0000313" key="3">
    <source>
        <dbReference type="Proteomes" id="UP000775547"/>
    </source>
</evidence>
<evidence type="ECO:0000256" key="1">
    <source>
        <dbReference type="SAM" id="MobiDB-lite"/>
    </source>
</evidence>
<feature type="compositionally biased region" description="Polar residues" evidence="1">
    <location>
        <begin position="319"/>
        <end position="330"/>
    </location>
</feature>
<reference evidence="2" key="1">
    <citation type="submission" date="2020-07" db="EMBL/GenBank/DDBJ databases">
        <authorList>
            <person name="Nieuwenhuis M."/>
            <person name="Van De Peppel L.J.J."/>
        </authorList>
    </citation>
    <scope>NUCLEOTIDE SEQUENCE</scope>
    <source>
        <strain evidence="2">AP01</strain>
        <tissue evidence="2">Mycelium</tissue>
    </source>
</reference>
<feature type="compositionally biased region" description="Pro residues" evidence="1">
    <location>
        <begin position="475"/>
        <end position="492"/>
    </location>
</feature>
<feature type="compositionally biased region" description="Basic and acidic residues" evidence="1">
    <location>
        <begin position="291"/>
        <end position="311"/>
    </location>
</feature>